<dbReference type="PANTHER" id="PTHR33237">
    <property type="entry name" value="F2P16.13 PROTEIN-RELATED"/>
    <property type="match status" value="1"/>
</dbReference>
<sequence>MVRLAQPCTPDRTAASGGGSSFKKPIITVIQPFTCFWSLCTKHASRAAKKLAYCSPKSPLTKPKQLLMTVSNKAMKLRRKKSSGEKFGGDDDDDSSFGDEGLWQRNILMGDKCEPLDFSGVIYYDNSGKRLPEAPGKSPRASPLPRYAYVSTEK</sequence>
<dbReference type="AlphaFoldDB" id="A0ABD1RAI2"/>
<evidence type="ECO:0000313" key="3">
    <source>
        <dbReference type="Proteomes" id="UP001604336"/>
    </source>
</evidence>
<proteinExistence type="predicted"/>
<feature type="region of interest" description="Disordered" evidence="1">
    <location>
        <begin position="77"/>
        <end position="96"/>
    </location>
</feature>
<organism evidence="2 3">
    <name type="scientific">Abeliophyllum distichum</name>
    <dbReference type="NCBI Taxonomy" id="126358"/>
    <lineage>
        <taxon>Eukaryota</taxon>
        <taxon>Viridiplantae</taxon>
        <taxon>Streptophyta</taxon>
        <taxon>Embryophyta</taxon>
        <taxon>Tracheophyta</taxon>
        <taxon>Spermatophyta</taxon>
        <taxon>Magnoliopsida</taxon>
        <taxon>eudicotyledons</taxon>
        <taxon>Gunneridae</taxon>
        <taxon>Pentapetalae</taxon>
        <taxon>asterids</taxon>
        <taxon>lamiids</taxon>
        <taxon>Lamiales</taxon>
        <taxon>Oleaceae</taxon>
        <taxon>Forsythieae</taxon>
        <taxon>Abeliophyllum</taxon>
    </lineage>
</organism>
<accession>A0ABD1RAI2</accession>
<feature type="region of interest" description="Disordered" evidence="1">
    <location>
        <begin position="127"/>
        <end position="154"/>
    </location>
</feature>
<protein>
    <submittedName>
        <fullName evidence="2">Uncharacterized protein</fullName>
    </submittedName>
</protein>
<evidence type="ECO:0000313" key="2">
    <source>
        <dbReference type="EMBL" id="KAL2484838.1"/>
    </source>
</evidence>
<gene>
    <name evidence="2" type="ORF">Adt_29594</name>
</gene>
<name>A0ABD1RAI2_9LAMI</name>
<comment type="caution">
    <text evidence="2">The sequence shown here is derived from an EMBL/GenBank/DDBJ whole genome shotgun (WGS) entry which is preliminary data.</text>
</comment>
<keyword evidence="3" id="KW-1185">Reference proteome</keyword>
<evidence type="ECO:0000256" key="1">
    <source>
        <dbReference type="SAM" id="MobiDB-lite"/>
    </source>
</evidence>
<dbReference type="PANTHER" id="PTHR33237:SF46">
    <property type="entry name" value="OS01G0606100 PROTEIN"/>
    <property type="match status" value="1"/>
</dbReference>
<dbReference type="EMBL" id="JBFOLK010000009">
    <property type="protein sequence ID" value="KAL2484838.1"/>
    <property type="molecule type" value="Genomic_DNA"/>
</dbReference>
<dbReference type="Proteomes" id="UP001604336">
    <property type="component" value="Unassembled WGS sequence"/>
</dbReference>
<reference evidence="3" key="1">
    <citation type="submission" date="2024-07" db="EMBL/GenBank/DDBJ databases">
        <title>Two chromosome-level genome assemblies of Korean endemic species Abeliophyllum distichum and Forsythia ovata (Oleaceae).</title>
        <authorList>
            <person name="Jang H."/>
        </authorList>
    </citation>
    <scope>NUCLEOTIDE SEQUENCE [LARGE SCALE GENOMIC DNA]</scope>
</reference>